<gene>
    <name evidence="1" type="ORF">QBC36DRAFT_184178</name>
</gene>
<evidence type="ECO:0000313" key="2">
    <source>
        <dbReference type="Proteomes" id="UP001302321"/>
    </source>
</evidence>
<comment type="caution">
    <text evidence="1">The sequence shown here is derived from an EMBL/GenBank/DDBJ whole genome shotgun (WGS) entry which is preliminary data.</text>
</comment>
<dbReference type="EMBL" id="MU866155">
    <property type="protein sequence ID" value="KAK4177780.1"/>
    <property type="molecule type" value="Genomic_DNA"/>
</dbReference>
<organism evidence="1 2">
    <name type="scientific">Triangularia setosa</name>
    <dbReference type="NCBI Taxonomy" id="2587417"/>
    <lineage>
        <taxon>Eukaryota</taxon>
        <taxon>Fungi</taxon>
        <taxon>Dikarya</taxon>
        <taxon>Ascomycota</taxon>
        <taxon>Pezizomycotina</taxon>
        <taxon>Sordariomycetes</taxon>
        <taxon>Sordariomycetidae</taxon>
        <taxon>Sordariales</taxon>
        <taxon>Podosporaceae</taxon>
        <taxon>Triangularia</taxon>
    </lineage>
</organism>
<proteinExistence type="predicted"/>
<reference evidence="1" key="1">
    <citation type="journal article" date="2023" name="Mol. Phylogenet. Evol.">
        <title>Genome-scale phylogeny and comparative genomics of the fungal order Sordariales.</title>
        <authorList>
            <person name="Hensen N."/>
            <person name="Bonometti L."/>
            <person name="Westerberg I."/>
            <person name="Brannstrom I.O."/>
            <person name="Guillou S."/>
            <person name="Cros-Aarteil S."/>
            <person name="Calhoun S."/>
            <person name="Haridas S."/>
            <person name="Kuo A."/>
            <person name="Mondo S."/>
            <person name="Pangilinan J."/>
            <person name="Riley R."/>
            <person name="LaButti K."/>
            <person name="Andreopoulos B."/>
            <person name="Lipzen A."/>
            <person name="Chen C."/>
            <person name="Yan M."/>
            <person name="Daum C."/>
            <person name="Ng V."/>
            <person name="Clum A."/>
            <person name="Steindorff A."/>
            <person name="Ohm R.A."/>
            <person name="Martin F."/>
            <person name="Silar P."/>
            <person name="Natvig D.O."/>
            <person name="Lalanne C."/>
            <person name="Gautier V."/>
            <person name="Ament-Velasquez S.L."/>
            <person name="Kruys A."/>
            <person name="Hutchinson M.I."/>
            <person name="Powell A.J."/>
            <person name="Barry K."/>
            <person name="Miller A.N."/>
            <person name="Grigoriev I.V."/>
            <person name="Debuchy R."/>
            <person name="Gladieux P."/>
            <person name="Hiltunen Thoren M."/>
            <person name="Johannesson H."/>
        </authorList>
    </citation>
    <scope>NUCLEOTIDE SEQUENCE</scope>
    <source>
        <strain evidence="1">CBS 892.96</strain>
    </source>
</reference>
<name>A0AAN6W9K2_9PEZI</name>
<evidence type="ECO:0000313" key="1">
    <source>
        <dbReference type="EMBL" id="KAK4177780.1"/>
    </source>
</evidence>
<protein>
    <submittedName>
        <fullName evidence="1">Uncharacterized protein</fullName>
    </submittedName>
</protein>
<reference evidence="1" key="2">
    <citation type="submission" date="2023-05" db="EMBL/GenBank/DDBJ databases">
        <authorList>
            <consortium name="Lawrence Berkeley National Laboratory"/>
            <person name="Steindorff A."/>
            <person name="Hensen N."/>
            <person name="Bonometti L."/>
            <person name="Westerberg I."/>
            <person name="Brannstrom I.O."/>
            <person name="Guillou S."/>
            <person name="Cros-Aarteil S."/>
            <person name="Calhoun S."/>
            <person name="Haridas S."/>
            <person name="Kuo A."/>
            <person name="Mondo S."/>
            <person name="Pangilinan J."/>
            <person name="Riley R."/>
            <person name="Labutti K."/>
            <person name="Andreopoulos B."/>
            <person name="Lipzen A."/>
            <person name="Chen C."/>
            <person name="Yanf M."/>
            <person name="Daum C."/>
            <person name="Ng V."/>
            <person name="Clum A."/>
            <person name="Ohm R."/>
            <person name="Martin F."/>
            <person name="Silar P."/>
            <person name="Natvig D."/>
            <person name="Lalanne C."/>
            <person name="Gautier V."/>
            <person name="Ament-Velasquez S.L."/>
            <person name="Kruys A."/>
            <person name="Hutchinson M.I."/>
            <person name="Powell A.J."/>
            <person name="Barry K."/>
            <person name="Miller A.N."/>
            <person name="Grigoriev I.V."/>
            <person name="Debuchy R."/>
            <person name="Gladieux P."/>
            <person name="Thoren M.H."/>
            <person name="Johannesson H."/>
        </authorList>
    </citation>
    <scope>NUCLEOTIDE SEQUENCE</scope>
    <source>
        <strain evidence="1">CBS 892.96</strain>
    </source>
</reference>
<accession>A0AAN6W9K2</accession>
<dbReference type="AlphaFoldDB" id="A0AAN6W9K2"/>
<dbReference type="Proteomes" id="UP001302321">
    <property type="component" value="Unassembled WGS sequence"/>
</dbReference>
<sequence length="56" mass="6334">MCILKIIIHHRCGHRVTSLLENCENVECRGVKGNKEVVSDKYPCAVGGCPYWGRFN</sequence>
<keyword evidence="2" id="KW-1185">Reference proteome</keyword>